<dbReference type="InterPro" id="IPR003797">
    <property type="entry name" value="DegV"/>
</dbReference>
<dbReference type="Gene3D" id="2.20.28.50">
    <property type="entry name" value="degv family protein"/>
    <property type="match status" value="1"/>
</dbReference>
<dbReference type="PANTHER" id="PTHR33434:SF2">
    <property type="entry name" value="FATTY ACID-BINDING PROTEIN TM_1468"/>
    <property type="match status" value="1"/>
</dbReference>
<dbReference type="eggNOG" id="COG1307">
    <property type="taxonomic scope" value="Bacteria"/>
</dbReference>
<accession>E8JRJ0</accession>
<reference evidence="3 4" key="1">
    <citation type="submission" date="2010-12" db="EMBL/GenBank/DDBJ databases">
        <authorList>
            <person name="Muzny D."/>
            <person name="Qin X."/>
            <person name="Deng J."/>
            <person name="Jiang H."/>
            <person name="Liu Y."/>
            <person name="Qu J."/>
            <person name="Song X.-Z."/>
            <person name="Zhang L."/>
            <person name="Thornton R."/>
            <person name="Coyle M."/>
            <person name="Francisco L."/>
            <person name="Jackson L."/>
            <person name="Javaid M."/>
            <person name="Korchina V."/>
            <person name="Kovar C."/>
            <person name="Mata R."/>
            <person name="Mathew T."/>
            <person name="Ngo R."/>
            <person name="Nguyen L."/>
            <person name="Nguyen N."/>
            <person name="Okwuonu G."/>
            <person name="Ongeri F."/>
            <person name="Pham C."/>
            <person name="Simmons D."/>
            <person name="Wilczek-Boney K."/>
            <person name="Hale W."/>
            <person name="Jakkamsetti A."/>
            <person name="Pham P."/>
            <person name="Ruth R."/>
            <person name="San Lucas F."/>
            <person name="Warren J."/>
            <person name="Zhang J."/>
            <person name="Zhao Z."/>
            <person name="Zhou C."/>
            <person name="Zhu D."/>
            <person name="Lee S."/>
            <person name="Bess C."/>
            <person name="Blankenburg K."/>
            <person name="Forbes L."/>
            <person name="Fu Q."/>
            <person name="Gubbala S."/>
            <person name="Hirani K."/>
            <person name="Jayaseelan J.C."/>
            <person name="Lara F."/>
            <person name="Munidasa M."/>
            <person name="Palculict T."/>
            <person name="Patil S."/>
            <person name="Pu L.-L."/>
            <person name="Saada N."/>
            <person name="Tang L."/>
            <person name="Weissenberger G."/>
            <person name="Zhu Y."/>
            <person name="Hemphill L."/>
            <person name="Shang Y."/>
            <person name="Youmans B."/>
            <person name="Ayvaz T."/>
            <person name="Ross M."/>
            <person name="Santibanez J."/>
            <person name="Aqrawi P."/>
            <person name="Gross S."/>
            <person name="Joshi V."/>
            <person name="Fowler G."/>
            <person name="Nazareth L."/>
            <person name="Reid J."/>
            <person name="Worley K."/>
            <person name="Petrosino J."/>
            <person name="Highlander S."/>
            <person name="Gibbs R."/>
        </authorList>
    </citation>
    <scope>NUCLEOTIDE SEQUENCE [LARGE SCALE GENOMIC DNA]</scope>
    <source>
        <strain evidence="3 4">ATCC 9812</strain>
    </source>
</reference>
<dbReference type="AlphaFoldDB" id="E8JRJ0"/>
<dbReference type="Gene3D" id="3.40.50.10440">
    <property type="entry name" value="Dihydroxyacetone kinase, domain 1"/>
    <property type="match status" value="1"/>
</dbReference>
<dbReference type="InterPro" id="IPR050270">
    <property type="entry name" value="DegV_domain_contain"/>
</dbReference>
<gene>
    <name evidence="3" type="ORF">HMPREF0819_1613</name>
</gene>
<dbReference type="Gene3D" id="3.30.1180.10">
    <property type="match status" value="1"/>
</dbReference>
<dbReference type="PANTHER" id="PTHR33434">
    <property type="entry name" value="DEGV DOMAIN-CONTAINING PROTEIN DR_1986-RELATED"/>
    <property type="match status" value="1"/>
</dbReference>
<dbReference type="Proteomes" id="UP000005699">
    <property type="component" value="Unassembled WGS sequence"/>
</dbReference>
<dbReference type="RefSeq" id="WP_003067432.1">
    <property type="nucleotide sequence ID" value="NZ_GL698431.1"/>
</dbReference>
<dbReference type="InterPro" id="IPR043168">
    <property type="entry name" value="DegV_C"/>
</dbReference>
<proteinExistence type="predicted"/>
<dbReference type="Pfam" id="PF02645">
    <property type="entry name" value="DegV"/>
    <property type="match status" value="1"/>
</dbReference>
<comment type="function">
    <text evidence="1">May bind long-chain fatty acids, such as palmitate, and may play a role in lipid transport or fatty acid metabolism.</text>
</comment>
<evidence type="ECO:0000313" key="3">
    <source>
        <dbReference type="EMBL" id="EFW88224.1"/>
    </source>
</evidence>
<organism evidence="3 4">
    <name type="scientific">Streptococcus equinus ATCC 9812</name>
    <dbReference type="NCBI Taxonomy" id="525379"/>
    <lineage>
        <taxon>Bacteria</taxon>
        <taxon>Bacillati</taxon>
        <taxon>Bacillota</taxon>
        <taxon>Bacilli</taxon>
        <taxon>Lactobacillales</taxon>
        <taxon>Streptococcaceae</taxon>
        <taxon>Streptococcus</taxon>
    </lineage>
</organism>
<name>E8JRJ0_STREI</name>
<evidence type="ECO:0000313" key="4">
    <source>
        <dbReference type="Proteomes" id="UP000005699"/>
    </source>
</evidence>
<protein>
    <submittedName>
        <fullName evidence="3">EDD domain protein, DegV family</fullName>
    </submittedName>
</protein>
<dbReference type="EMBL" id="AEVB01000038">
    <property type="protein sequence ID" value="EFW88224.1"/>
    <property type="molecule type" value="Genomic_DNA"/>
</dbReference>
<evidence type="ECO:0000256" key="2">
    <source>
        <dbReference type="ARBA" id="ARBA00023121"/>
    </source>
</evidence>
<comment type="caution">
    <text evidence="3">The sequence shown here is derived from an EMBL/GenBank/DDBJ whole genome shotgun (WGS) entry which is preliminary data.</text>
</comment>
<dbReference type="HOGENOM" id="CLU_048251_2_0_9"/>
<dbReference type="PROSITE" id="PS51482">
    <property type="entry name" value="DEGV"/>
    <property type="match status" value="1"/>
</dbReference>
<sequence length="281" mass="30573">MSWKIVADSGCDIRQIEGLAEHVEYKNVPLTIQIGSEIFVDDEGLDVANMMKKMYESPVLSKSSCPSPDAFLQAYQGAENVIAITITGNLSGSQNSAQVAKHMLLEEHPNVNVHIIDSLSAGGEIDLIVLELSRLIAKGLSFDEVVEAITAYQAKTRLLFVLARIDNLVKNGRLSKLVGKVVGLLNIRMVGKASDEGKLELLHKVRGQKKAVQITIDEMLKEGYQGGKVMIAHANNEKACQQLTEKIKEKYPQADVTCVPASGLCSFYGEDGGILLGYETV</sequence>
<dbReference type="SUPFAM" id="SSF82549">
    <property type="entry name" value="DAK1/DegV-like"/>
    <property type="match status" value="1"/>
</dbReference>
<dbReference type="GO" id="GO:0008289">
    <property type="term" value="F:lipid binding"/>
    <property type="evidence" value="ECO:0007669"/>
    <property type="project" value="UniProtKB-KW"/>
</dbReference>
<dbReference type="NCBIfam" id="TIGR00762">
    <property type="entry name" value="DegV"/>
    <property type="match status" value="1"/>
</dbReference>
<evidence type="ECO:0000256" key="1">
    <source>
        <dbReference type="ARBA" id="ARBA00003238"/>
    </source>
</evidence>
<keyword evidence="2" id="KW-0446">Lipid-binding</keyword>